<evidence type="ECO:0000256" key="8">
    <source>
        <dbReference type="PIRSR" id="PIRSR001123-2"/>
    </source>
</evidence>
<evidence type="ECO:0000256" key="7">
    <source>
        <dbReference type="PIRSR" id="PIRSR001123-1"/>
    </source>
</evidence>
<feature type="active site" description="Proton acceptor" evidence="7">
    <location>
        <position position="197"/>
    </location>
</feature>
<name>A0A830GTN1_9CREN</name>
<evidence type="ECO:0000256" key="5">
    <source>
        <dbReference type="ARBA" id="ARBA00022801"/>
    </source>
</evidence>
<keyword evidence="10" id="KW-1185">Reference proteome</keyword>
<dbReference type="GO" id="GO:0004177">
    <property type="term" value="F:aminopeptidase activity"/>
    <property type="evidence" value="ECO:0007669"/>
    <property type="project" value="UniProtKB-UniRule"/>
</dbReference>
<feature type="binding site" evidence="8">
    <location>
        <position position="167"/>
    </location>
    <ligand>
        <name>Zn(2+)</name>
        <dbReference type="ChEBI" id="CHEBI:29105"/>
        <label>2</label>
    </ligand>
</feature>
<gene>
    <name evidence="9" type="ORF">GCM10007981_03940</name>
</gene>
<dbReference type="InterPro" id="IPR008007">
    <property type="entry name" value="Peptidase_M42"/>
</dbReference>
<evidence type="ECO:0000256" key="1">
    <source>
        <dbReference type="ARBA" id="ARBA00006272"/>
    </source>
</evidence>
<evidence type="ECO:0000313" key="10">
    <source>
        <dbReference type="Proteomes" id="UP000610960"/>
    </source>
</evidence>
<dbReference type="PANTHER" id="PTHR32481:SF0">
    <property type="entry name" value="AMINOPEPTIDASE YPDE-RELATED"/>
    <property type="match status" value="1"/>
</dbReference>
<comment type="caution">
    <text evidence="9">The sequence shown here is derived from an EMBL/GenBank/DDBJ whole genome shotgun (WGS) entry which is preliminary data.</text>
</comment>
<dbReference type="Pfam" id="PF05343">
    <property type="entry name" value="Peptidase_M42"/>
    <property type="match status" value="1"/>
</dbReference>
<dbReference type="Gene3D" id="2.40.30.40">
    <property type="entry name" value="Peptidase M42, domain 2"/>
    <property type="match status" value="1"/>
</dbReference>
<sequence>MDLGLLKALSDEFGPSGFEDRVRKIISANINGSIIDAMGNLIGQVGESGPRVLISAHMDEVGFMVTHVDQRGFLRIAPLGGLDAWTMLGQEVMLRNKEGELVRGVVGVDPPHLRRDRPPSKFEELYVDAGFSSREDAARAGVMPGTPGTFSASLVALGNAVMGKALDDRVGAYALIEAMRRTRDSNASLFFAWNTQEEVGLRGIQAVVNRVNPDLAIVVETTTAADVPGNPEEQWITALCGGAAVRAMDRSMITNPVLLSKSLEALEARRVKYQVQVNPYGGTDAGAVHIHGTGVPTLVISTPARYIHSPRSVACIDDIEQVVNALMAVLSSVDTLMDSIARRD</sequence>
<dbReference type="OrthoDB" id="30642at2157"/>
<dbReference type="AlphaFoldDB" id="A0A830GTN1"/>
<feature type="binding site" evidence="8">
    <location>
        <position position="308"/>
    </location>
    <ligand>
        <name>Zn(2+)</name>
        <dbReference type="ChEBI" id="CHEBI:29105"/>
        <label>2</label>
    </ligand>
</feature>
<comment type="cofactor">
    <cofactor evidence="8">
        <name>a divalent metal cation</name>
        <dbReference type="ChEBI" id="CHEBI:60240"/>
    </cofactor>
    <text evidence="8">Binds 2 divalent metal cations per subunit.</text>
</comment>
<keyword evidence="5" id="KW-0378">Hydrolase</keyword>
<dbReference type="GO" id="GO:0046872">
    <property type="term" value="F:metal ion binding"/>
    <property type="evidence" value="ECO:0007669"/>
    <property type="project" value="UniProtKB-UniRule"/>
</dbReference>
<dbReference type="InterPro" id="IPR051464">
    <property type="entry name" value="Peptidase_M42_aminopept"/>
</dbReference>
<keyword evidence="2" id="KW-0031">Aminopeptidase</keyword>
<evidence type="ECO:0000313" key="9">
    <source>
        <dbReference type="EMBL" id="GGP19601.1"/>
    </source>
</evidence>
<feature type="binding site" evidence="8">
    <location>
        <position position="57"/>
    </location>
    <ligand>
        <name>Zn(2+)</name>
        <dbReference type="ChEBI" id="CHEBI:29105"/>
        <label>1</label>
    </ligand>
</feature>
<dbReference type="Gene3D" id="3.40.630.10">
    <property type="entry name" value="Zn peptidases"/>
    <property type="match status" value="1"/>
</dbReference>
<feature type="binding site" evidence="8">
    <location>
        <position position="220"/>
    </location>
    <ligand>
        <name>Zn(2+)</name>
        <dbReference type="ChEBI" id="CHEBI:29105"/>
        <label>1</label>
    </ligand>
</feature>
<dbReference type="EMBL" id="BMNL01000001">
    <property type="protein sequence ID" value="GGP19601.1"/>
    <property type="molecule type" value="Genomic_DNA"/>
</dbReference>
<keyword evidence="4 8" id="KW-0479">Metal-binding</keyword>
<feature type="binding site" evidence="8">
    <location>
        <position position="167"/>
    </location>
    <ligand>
        <name>Zn(2+)</name>
        <dbReference type="ChEBI" id="CHEBI:29105"/>
        <label>1</label>
    </ligand>
</feature>
<evidence type="ECO:0000256" key="2">
    <source>
        <dbReference type="ARBA" id="ARBA00022438"/>
    </source>
</evidence>
<dbReference type="GO" id="GO:0006508">
    <property type="term" value="P:proteolysis"/>
    <property type="evidence" value="ECO:0007669"/>
    <property type="project" value="UniProtKB-KW"/>
</dbReference>
<dbReference type="SUPFAM" id="SSF53187">
    <property type="entry name" value="Zn-dependent exopeptidases"/>
    <property type="match status" value="1"/>
</dbReference>
<dbReference type="SUPFAM" id="SSF101821">
    <property type="entry name" value="Aminopeptidase/glucanase lid domain"/>
    <property type="match status" value="1"/>
</dbReference>
<comment type="similarity">
    <text evidence="1 6">Belongs to the peptidase M42 family.</text>
</comment>
<reference evidence="9" key="2">
    <citation type="submission" date="2020-09" db="EMBL/GenBank/DDBJ databases">
        <authorList>
            <person name="Sun Q."/>
            <person name="Ohkuma M."/>
        </authorList>
    </citation>
    <scope>NUCLEOTIDE SEQUENCE</scope>
    <source>
        <strain evidence="9">JCM 10088</strain>
    </source>
</reference>
<proteinExistence type="inferred from homology"/>
<feature type="binding site" evidence="8">
    <location>
        <position position="198"/>
    </location>
    <ligand>
        <name>Zn(2+)</name>
        <dbReference type="ChEBI" id="CHEBI:29105"/>
        <label>2</label>
    </ligand>
</feature>
<dbReference type="PANTHER" id="PTHR32481">
    <property type="entry name" value="AMINOPEPTIDASE"/>
    <property type="match status" value="1"/>
</dbReference>
<dbReference type="RefSeq" id="WP_188595780.1">
    <property type="nucleotide sequence ID" value="NZ_BMNL01000001.1"/>
</dbReference>
<reference evidence="9" key="1">
    <citation type="journal article" date="2014" name="Int. J. Syst. Evol. Microbiol.">
        <title>Complete genome sequence of Corynebacterium casei LMG S-19264T (=DSM 44701T), isolated from a smear-ripened cheese.</title>
        <authorList>
            <consortium name="US DOE Joint Genome Institute (JGI-PGF)"/>
            <person name="Walter F."/>
            <person name="Albersmeier A."/>
            <person name="Kalinowski J."/>
            <person name="Ruckert C."/>
        </authorList>
    </citation>
    <scope>NUCLEOTIDE SEQUENCE</scope>
    <source>
        <strain evidence="9">JCM 10088</strain>
    </source>
</reference>
<evidence type="ECO:0000256" key="4">
    <source>
        <dbReference type="ARBA" id="ARBA00022723"/>
    </source>
</evidence>
<dbReference type="PIRSF" id="PIRSF001123">
    <property type="entry name" value="PepA_GA"/>
    <property type="match status" value="1"/>
</dbReference>
<evidence type="ECO:0000256" key="6">
    <source>
        <dbReference type="PIRNR" id="PIRNR001123"/>
    </source>
</evidence>
<accession>A0A830GTN1</accession>
<protein>
    <submittedName>
        <fullName evidence="9">Peptidase M42</fullName>
    </submittedName>
</protein>
<dbReference type="Proteomes" id="UP000610960">
    <property type="component" value="Unassembled WGS sequence"/>
</dbReference>
<keyword evidence="3" id="KW-0645">Protease</keyword>
<evidence type="ECO:0000256" key="3">
    <source>
        <dbReference type="ARBA" id="ARBA00022670"/>
    </source>
</evidence>
<organism evidence="9 10">
    <name type="scientific">Thermocladium modestius</name>
    <dbReference type="NCBI Taxonomy" id="62609"/>
    <lineage>
        <taxon>Archaea</taxon>
        <taxon>Thermoproteota</taxon>
        <taxon>Thermoprotei</taxon>
        <taxon>Thermoproteales</taxon>
        <taxon>Thermoproteaceae</taxon>
        <taxon>Thermocladium</taxon>
    </lineage>
</organism>
<dbReference type="InterPro" id="IPR023367">
    <property type="entry name" value="Peptidase_M42_dom2"/>
</dbReference>